<keyword evidence="10 11" id="KW-0407">Ion channel</keyword>
<dbReference type="GeneID" id="105364455"/>
<dbReference type="InterPro" id="IPR006202">
    <property type="entry name" value="Neur_chan_lig-bd"/>
</dbReference>
<dbReference type="KEGG" id="csol:105364455"/>
<comment type="similarity">
    <text evidence="11">Belongs to the ligand-gated ion channel (TC 1.A.9) family.</text>
</comment>
<keyword evidence="5 11" id="KW-0812">Transmembrane</keyword>
<evidence type="ECO:0000256" key="11">
    <source>
        <dbReference type="RuleBase" id="RU000687"/>
    </source>
</evidence>
<evidence type="ECO:0000256" key="7">
    <source>
        <dbReference type="ARBA" id="ARBA00022989"/>
    </source>
</evidence>
<dbReference type="GO" id="GO:0022824">
    <property type="term" value="F:transmitter-gated monoatomic ion channel activity"/>
    <property type="evidence" value="ECO:0007669"/>
    <property type="project" value="UniProtKB-ARBA"/>
</dbReference>
<dbReference type="InterPro" id="IPR006028">
    <property type="entry name" value="GABAA/Glycine_rcpt"/>
</dbReference>
<feature type="chain" id="PRO_5042314089" evidence="11">
    <location>
        <begin position="17"/>
        <end position="436"/>
    </location>
</feature>
<evidence type="ECO:0000256" key="2">
    <source>
        <dbReference type="ARBA" id="ARBA00004236"/>
    </source>
</evidence>
<protein>
    <submittedName>
        <fullName evidence="15">Glycine receptor subunit alpha-2</fullName>
    </submittedName>
</protein>
<dbReference type="PANTHER" id="PTHR18945">
    <property type="entry name" value="NEUROTRANSMITTER GATED ION CHANNEL"/>
    <property type="match status" value="1"/>
</dbReference>
<feature type="transmembrane region" description="Helical" evidence="11">
    <location>
        <begin position="281"/>
        <end position="298"/>
    </location>
</feature>
<dbReference type="InterPro" id="IPR006201">
    <property type="entry name" value="Neur_channel"/>
</dbReference>
<evidence type="ECO:0000256" key="6">
    <source>
        <dbReference type="ARBA" id="ARBA00022729"/>
    </source>
</evidence>
<feature type="domain" description="Neurotransmitter-gated ion-channel ligand-binding" evidence="12">
    <location>
        <begin position="42"/>
        <end position="247"/>
    </location>
</feature>
<feature type="transmembrane region" description="Helical" evidence="11">
    <location>
        <begin position="256"/>
        <end position="274"/>
    </location>
</feature>
<reference evidence="15" key="1">
    <citation type="submission" date="2025-08" db="UniProtKB">
        <authorList>
            <consortium name="RefSeq"/>
        </authorList>
    </citation>
    <scope>IDENTIFICATION</scope>
</reference>
<feature type="transmembrane region" description="Helical" evidence="11">
    <location>
        <begin position="313"/>
        <end position="332"/>
    </location>
</feature>
<dbReference type="SUPFAM" id="SSF63712">
    <property type="entry name" value="Nicotinic receptor ligand binding domain-like"/>
    <property type="match status" value="1"/>
</dbReference>
<dbReference type="CDD" id="cd18987">
    <property type="entry name" value="LGIC_ECD_anion"/>
    <property type="match status" value="1"/>
</dbReference>
<dbReference type="GO" id="GO:0004890">
    <property type="term" value="F:GABA-A receptor activity"/>
    <property type="evidence" value="ECO:0007669"/>
    <property type="project" value="UniProtKB-ARBA"/>
</dbReference>
<proteinExistence type="inferred from homology"/>
<keyword evidence="3 11" id="KW-0813">Transport</keyword>
<evidence type="ECO:0000256" key="10">
    <source>
        <dbReference type="ARBA" id="ARBA00023303"/>
    </source>
</evidence>
<evidence type="ECO:0000256" key="3">
    <source>
        <dbReference type="ARBA" id="ARBA00022448"/>
    </source>
</evidence>
<dbReference type="GO" id="GO:0099095">
    <property type="term" value="F:ligand-gated monoatomic anion channel activity"/>
    <property type="evidence" value="ECO:0007669"/>
    <property type="project" value="UniProtKB-ARBA"/>
</dbReference>
<evidence type="ECO:0000259" key="13">
    <source>
        <dbReference type="Pfam" id="PF02932"/>
    </source>
</evidence>
<dbReference type="Gene3D" id="1.20.58.390">
    <property type="entry name" value="Neurotransmitter-gated ion-channel transmembrane domain"/>
    <property type="match status" value="1"/>
</dbReference>
<dbReference type="AlphaFoldDB" id="A0AAJ6YM84"/>
<evidence type="ECO:0000256" key="8">
    <source>
        <dbReference type="ARBA" id="ARBA00023065"/>
    </source>
</evidence>
<dbReference type="Pfam" id="PF02931">
    <property type="entry name" value="Neur_chan_LBD"/>
    <property type="match status" value="1"/>
</dbReference>
<dbReference type="Pfam" id="PF02932">
    <property type="entry name" value="Neur_chan_memb"/>
    <property type="match status" value="1"/>
</dbReference>
<dbReference type="SUPFAM" id="SSF90112">
    <property type="entry name" value="Neurotransmitter-gated ion-channel transmembrane pore"/>
    <property type="match status" value="1"/>
</dbReference>
<dbReference type="PRINTS" id="PR00253">
    <property type="entry name" value="GABAARECEPTR"/>
</dbReference>
<name>A0AAJ6YM84_9HYME</name>
<evidence type="ECO:0000256" key="4">
    <source>
        <dbReference type="ARBA" id="ARBA00022475"/>
    </source>
</evidence>
<keyword evidence="8 11" id="KW-0406">Ion transport</keyword>
<feature type="signal peptide" evidence="11">
    <location>
        <begin position="1"/>
        <end position="16"/>
    </location>
</feature>
<dbReference type="RefSeq" id="XP_011500674.1">
    <property type="nucleotide sequence ID" value="XM_011502372.1"/>
</dbReference>
<organism evidence="14 15">
    <name type="scientific">Ceratosolen solmsi marchali</name>
    <dbReference type="NCBI Taxonomy" id="326594"/>
    <lineage>
        <taxon>Eukaryota</taxon>
        <taxon>Metazoa</taxon>
        <taxon>Ecdysozoa</taxon>
        <taxon>Arthropoda</taxon>
        <taxon>Hexapoda</taxon>
        <taxon>Insecta</taxon>
        <taxon>Pterygota</taxon>
        <taxon>Neoptera</taxon>
        <taxon>Endopterygota</taxon>
        <taxon>Hymenoptera</taxon>
        <taxon>Apocrita</taxon>
        <taxon>Proctotrupomorpha</taxon>
        <taxon>Chalcidoidea</taxon>
        <taxon>Agaonidae</taxon>
        <taxon>Agaoninae</taxon>
        <taxon>Ceratosolen</taxon>
    </lineage>
</organism>
<dbReference type="CTD" id="36145"/>
<dbReference type="GO" id="GO:0005886">
    <property type="term" value="C:plasma membrane"/>
    <property type="evidence" value="ECO:0007669"/>
    <property type="project" value="UniProtKB-SubCell"/>
</dbReference>
<keyword evidence="7 11" id="KW-1133">Transmembrane helix</keyword>
<dbReference type="GO" id="GO:0005254">
    <property type="term" value="F:chloride channel activity"/>
    <property type="evidence" value="ECO:0007669"/>
    <property type="project" value="UniProtKB-ARBA"/>
</dbReference>
<dbReference type="InterPro" id="IPR018000">
    <property type="entry name" value="Neurotransmitter_ion_chnl_CS"/>
</dbReference>
<comment type="subcellular location">
    <subcellularLocation>
        <location evidence="2">Cell membrane</location>
    </subcellularLocation>
    <subcellularLocation>
        <location evidence="1">Membrane</location>
        <topology evidence="1">Multi-pass membrane protein</topology>
    </subcellularLocation>
</comment>
<dbReference type="InterPro" id="IPR036734">
    <property type="entry name" value="Neur_chan_lig-bd_sf"/>
</dbReference>
<dbReference type="FunFam" id="1.20.58.390:FF:000032">
    <property type="entry name" value="gamma-aminobutyric acid receptor subunit epsilon"/>
    <property type="match status" value="1"/>
</dbReference>
<evidence type="ECO:0000256" key="9">
    <source>
        <dbReference type="ARBA" id="ARBA00023136"/>
    </source>
</evidence>
<keyword evidence="15" id="KW-0675">Receptor</keyword>
<dbReference type="InterPro" id="IPR038050">
    <property type="entry name" value="Neuro_actylchol_rec"/>
</dbReference>
<dbReference type="InterPro" id="IPR006029">
    <property type="entry name" value="Neurotrans-gated_channel_TM"/>
</dbReference>
<evidence type="ECO:0000256" key="5">
    <source>
        <dbReference type="ARBA" id="ARBA00022692"/>
    </source>
</evidence>
<dbReference type="Gene3D" id="2.70.170.10">
    <property type="entry name" value="Neurotransmitter-gated ion-channel ligand-binding domain"/>
    <property type="match status" value="1"/>
</dbReference>
<evidence type="ECO:0000256" key="1">
    <source>
        <dbReference type="ARBA" id="ARBA00004141"/>
    </source>
</evidence>
<keyword evidence="6 11" id="KW-0732">Signal</keyword>
<dbReference type="PROSITE" id="PS00236">
    <property type="entry name" value="NEUROTR_ION_CHANNEL"/>
    <property type="match status" value="1"/>
</dbReference>
<dbReference type="Proteomes" id="UP000695007">
    <property type="component" value="Unplaced"/>
</dbReference>
<keyword evidence="9 11" id="KW-0472">Membrane</keyword>
<evidence type="ECO:0000313" key="14">
    <source>
        <dbReference type="Proteomes" id="UP000695007"/>
    </source>
</evidence>
<feature type="transmembrane region" description="Helical" evidence="11">
    <location>
        <begin position="414"/>
        <end position="433"/>
    </location>
</feature>
<accession>A0AAJ6YM84</accession>
<dbReference type="InterPro" id="IPR036719">
    <property type="entry name" value="Neuro-gated_channel_TM_sf"/>
</dbReference>
<keyword evidence="14" id="KW-1185">Reference proteome</keyword>
<dbReference type="CDD" id="cd19049">
    <property type="entry name" value="LGIC_TM_anion"/>
    <property type="match status" value="1"/>
</dbReference>
<dbReference type="PRINTS" id="PR00252">
    <property type="entry name" value="NRIONCHANNEL"/>
</dbReference>
<gene>
    <name evidence="15" type="primary">LOC105364455</name>
</gene>
<evidence type="ECO:0000313" key="15">
    <source>
        <dbReference type="RefSeq" id="XP_011500674.1"/>
    </source>
</evidence>
<evidence type="ECO:0000259" key="12">
    <source>
        <dbReference type="Pfam" id="PF02931"/>
    </source>
</evidence>
<feature type="domain" description="Neurotransmitter-gated ion-channel transmembrane" evidence="13">
    <location>
        <begin position="256"/>
        <end position="337"/>
    </location>
</feature>
<keyword evidence="4" id="KW-1003">Cell membrane</keyword>
<sequence>MKCATIAALLFAHTLSLPFVVSTSSLETLDEYNQTAWPRMVLPEHYLKEIRPPTKGKTALVVYFNIFVVDINSINVEDMDFRVDMFIYQTWTESRLRLPLDIFEDDEDYVTLPPEFFDNLWQPDPYFLNSKVSEIATLNSKHSSVTLYRNKTVRYAARMHAIIACQMEFQLYPMDIQVCPMNIESFSYDSEKLSFRWGDEGVTVNPELKLLQYNLENPLRVDESVCFIDEKNGNFSRLFVYFQFERQIGHHLIQTFAPSTLVVMLSWFSFWLGLDAIPGRVALLVTSMLTLVTMFTGLKSDIPPVAYVKALDLWMAGCMFFVFSALGEFVVVKVLELDYQRECEASNAYRRFPARLSIVEKNTSVWDYDSVYMPKTRNIRAGSRNLLQNSLLDPEILIQRPPHRAKQIDTHSRIVFPVLFLVFCLFYWPILLLKKA</sequence>